<evidence type="ECO:0000313" key="2">
    <source>
        <dbReference type="EMBL" id="MPC71287.1"/>
    </source>
</evidence>
<dbReference type="EMBL" id="VSRR010032633">
    <property type="protein sequence ID" value="MPC71287.1"/>
    <property type="molecule type" value="Genomic_DNA"/>
</dbReference>
<feature type="compositionally biased region" description="Basic and acidic residues" evidence="1">
    <location>
        <begin position="51"/>
        <end position="62"/>
    </location>
</feature>
<dbReference type="AlphaFoldDB" id="A0A5B7HPX9"/>
<name>A0A5B7HPX9_PORTR</name>
<feature type="compositionally biased region" description="Gly residues" evidence="1">
    <location>
        <begin position="30"/>
        <end position="40"/>
    </location>
</feature>
<evidence type="ECO:0000313" key="3">
    <source>
        <dbReference type="Proteomes" id="UP000324222"/>
    </source>
</evidence>
<proteinExistence type="predicted"/>
<gene>
    <name evidence="2" type="ORF">E2C01_065559</name>
</gene>
<protein>
    <submittedName>
        <fullName evidence="2">Uncharacterized protein</fullName>
    </submittedName>
</protein>
<sequence length="62" mass="6386">MDGAEERTERKFYNDGLVIGKTPGKPAGVQGPGETAGWGEAGDWQTAGGEGHGRRGGREGEG</sequence>
<accession>A0A5B7HPX9</accession>
<feature type="region of interest" description="Disordered" evidence="1">
    <location>
        <begin position="1"/>
        <end position="62"/>
    </location>
</feature>
<keyword evidence="3" id="KW-1185">Reference proteome</keyword>
<comment type="caution">
    <text evidence="2">The sequence shown here is derived from an EMBL/GenBank/DDBJ whole genome shotgun (WGS) entry which is preliminary data.</text>
</comment>
<reference evidence="2 3" key="1">
    <citation type="submission" date="2019-05" db="EMBL/GenBank/DDBJ databases">
        <title>Another draft genome of Portunus trituberculatus and its Hox gene families provides insights of decapod evolution.</title>
        <authorList>
            <person name="Jeong J.-H."/>
            <person name="Song I."/>
            <person name="Kim S."/>
            <person name="Choi T."/>
            <person name="Kim D."/>
            <person name="Ryu S."/>
            <person name="Kim W."/>
        </authorList>
    </citation>
    <scope>NUCLEOTIDE SEQUENCE [LARGE SCALE GENOMIC DNA]</scope>
    <source>
        <tissue evidence="2">Muscle</tissue>
    </source>
</reference>
<feature type="compositionally biased region" description="Basic and acidic residues" evidence="1">
    <location>
        <begin position="1"/>
        <end position="13"/>
    </location>
</feature>
<dbReference type="Proteomes" id="UP000324222">
    <property type="component" value="Unassembled WGS sequence"/>
</dbReference>
<organism evidence="2 3">
    <name type="scientific">Portunus trituberculatus</name>
    <name type="common">Swimming crab</name>
    <name type="synonym">Neptunus trituberculatus</name>
    <dbReference type="NCBI Taxonomy" id="210409"/>
    <lineage>
        <taxon>Eukaryota</taxon>
        <taxon>Metazoa</taxon>
        <taxon>Ecdysozoa</taxon>
        <taxon>Arthropoda</taxon>
        <taxon>Crustacea</taxon>
        <taxon>Multicrustacea</taxon>
        <taxon>Malacostraca</taxon>
        <taxon>Eumalacostraca</taxon>
        <taxon>Eucarida</taxon>
        <taxon>Decapoda</taxon>
        <taxon>Pleocyemata</taxon>
        <taxon>Brachyura</taxon>
        <taxon>Eubrachyura</taxon>
        <taxon>Portunoidea</taxon>
        <taxon>Portunidae</taxon>
        <taxon>Portuninae</taxon>
        <taxon>Portunus</taxon>
    </lineage>
</organism>
<evidence type="ECO:0000256" key="1">
    <source>
        <dbReference type="SAM" id="MobiDB-lite"/>
    </source>
</evidence>